<evidence type="ECO:0000313" key="2">
    <source>
        <dbReference type="EMBL" id="KAK9904622.1"/>
    </source>
</evidence>
<dbReference type="Proteomes" id="UP001457282">
    <property type="component" value="Unassembled WGS sequence"/>
</dbReference>
<dbReference type="InterPro" id="IPR036691">
    <property type="entry name" value="Endo/exonu/phosph_ase_sf"/>
</dbReference>
<dbReference type="PANTHER" id="PTHR33710">
    <property type="entry name" value="BNAC02G09200D PROTEIN"/>
    <property type="match status" value="1"/>
</dbReference>
<dbReference type="SUPFAM" id="SSF56219">
    <property type="entry name" value="DNase I-like"/>
    <property type="match status" value="1"/>
</dbReference>
<name>A0AAW1VLL7_RUBAR</name>
<dbReference type="AlphaFoldDB" id="A0AAW1VLL7"/>
<gene>
    <name evidence="2" type="ORF">M0R45_000540</name>
</gene>
<dbReference type="InterPro" id="IPR005135">
    <property type="entry name" value="Endo/exonuclease/phosphatase"/>
</dbReference>
<sequence length="546" mass="62144">MRILYWNLRGIANDPTQNALKGFVRDQCPEILCISEPFVSLDSIPCSFWRMMNLVAICTNDRGSSIPNLWVFCKPALWPLVRVLYVTDQQVTLQVMLDSVNCIITAVYARTSVVGHRKLWNDLVEVKGRFVSGPWLVFGDFNAVLGAHEGGAGICRLSCEEFQAMSDICELVHVNTKGAEFTWVRRRGLRGNVESRLDRSLANLEWLDIWERFDCCTLTRTCSDHHPLLMSFSKSSGARHSLFRFQKMWLQHADFHGFVKQSWNSVDSFGCPLSVLQQKLRSLRKALQNWNWEVFGDIHRRVDTDMAALDFLQQDIAHNGGSDEAFVKEAELQANLNESLRLQEMFWREKARVQWLSEGDRNTKFFHAMCRARRLRSSISFLRDGDQVYEDPFSINNHIVDFYSSLFARVADYHDASLVNQVIPSLVSEEDNYALIAPPSAEEIFMAIKSMDSDSSPGPDGFNGHFFIACWDIVGQDVVRAVQKFFSSSHLPASFNSGLIILIPKVENADAITQYRPIALSNFVFKIIPKIMALRLAPIAARIISP</sequence>
<accession>A0AAW1VLL7</accession>
<proteinExistence type="predicted"/>
<dbReference type="PANTHER" id="PTHR33710:SF77">
    <property type="entry name" value="DNASE I-LIKE SUPERFAMILY PROTEIN"/>
    <property type="match status" value="1"/>
</dbReference>
<dbReference type="Gene3D" id="3.60.10.10">
    <property type="entry name" value="Endonuclease/exonuclease/phosphatase"/>
    <property type="match status" value="1"/>
</dbReference>
<feature type="domain" description="Endonuclease/exonuclease/phosphatase" evidence="1">
    <location>
        <begin position="4"/>
        <end position="225"/>
    </location>
</feature>
<dbReference type="Pfam" id="PF03372">
    <property type="entry name" value="Exo_endo_phos"/>
    <property type="match status" value="1"/>
</dbReference>
<dbReference type="EMBL" id="JBEDUW010000182">
    <property type="protein sequence ID" value="KAK9904622.1"/>
    <property type="molecule type" value="Genomic_DNA"/>
</dbReference>
<evidence type="ECO:0000259" key="1">
    <source>
        <dbReference type="Pfam" id="PF03372"/>
    </source>
</evidence>
<protein>
    <recommendedName>
        <fullName evidence="1">Endonuclease/exonuclease/phosphatase domain-containing protein</fullName>
    </recommendedName>
</protein>
<organism evidence="2 3">
    <name type="scientific">Rubus argutus</name>
    <name type="common">Southern blackberry</name>
    <dbReference type="NCBI Taxonomy" id="59490"/>
    <lineage>
        <taxon>Eukaryota</taxon>
        <taxon>Viridiplantae</taxon>
        <taxon>Streptophyta</taxon>
        <taxon>Embryophyta</taxon>
        <taxon>Tracheophyta</taxon>
        <taxon>Spermatophyta</taxon>
        <taxon>Magnoliopsida</taxon>
        <taxon>eudicotyledons</taxon>
        <taxon>Gunneridae</taxon>
        <taxon>Pentapetalae</taxon>
        <taxon>rosids</taxon>
        <taxon>fabids</taxon>
        <taxon>Rosales</taxon>
        <taxon>Rosaceae</taxon>
        <taxon>Rosoideae</taxon>
        <taxon>Rosoideae incertae sedis</taxon>
        <taxon>Rubus</taxon>
    </lineage>
</organism>
<comment type="caution">
    <text evidence="2">The sequence shown here is derived from an EMBL/GenBank/DDBJ whole genome shotgun (WGS) entry which is preliminary data.</text>
</comment>
<keyword evidence="3" id="KW-1185">Reference proteome</keyword>
<evidence type="ECO:0000313" key="3">
    <source>
        <dbReference type="Proteomes" id="UP001457282"/>
    </source>
</evidence>
<reference evidence="2 3" key="1">
    <citation type="journal article" date="2023" name="G3 (Bethesda)">
        <title>A chromosome-length genome assembly and annotation of blackberry (Rubus argutus, cv. 'Hillquist').</title>
        <authorList>
            <person name="Bruna T."/>
            <person name="Aryal R."/>
            <person name="Dudchenko O."/>
            <person name="Sargent D.J."/>
            <person name="Mead D."/>
            <person name="Buti M."/>
            <person name="Cavallini A."/>
            <person name="Hytonen T."/>
            <person name="Andres J."/>
            <person name="Pham M."/>
            <person name="Weisz D."/>
            <person name="Mascagni F."/>
            <person name="Usai G."/>
            <person name="Natali L."/>
            <person name="Bassil N."/>
            <person name="Fernandez G.E."/>
            <person name="Lomsadze A."/>
            <person name="Armour M."/>
            <person name="Olukolu B."/>
            <person name="Poorten T."/>
            <person name="Britton C."/>
            <person name="Davik J."/>
            <person name="Ashrafi H."/>
            <person name="Aiden E.L."/>
            <person name="Borodovsky M."/>
            <person name="Worthington M."/>
        </authorList>
    </citation>
    <scope>NUCLEOTIDE SEQUENCE [LARGE SCALE GENOMIC DNA]</scope>
    <source>
        <strain evidence="2">PI 553951</strain>
    </source>
</reference>